<evidence type="ECO:0000313" key="3">
    <source>
        <dbReference type="Proteomes" id="UP000245523"/>
    </source>
</evidence>
<reference evidence="2 3" key="1">
    <citation type="submission" date="2018-05" db="EMBL/GenBank/DDBJ databases">
        <title>Animal gut microbial communities from fecal samples from Wisconsin, USA.</title>
        <authorList>
            <person name="Neumann A."/>
        </authorList>
    </citation>
    <scope>NUCLEOTIDE SEQUENCE [LARGE SCALE GENOMIC DNA]</scope>
    <source>
        <strain evidence="2 3">UWS4</strain>
    </source>
</reference>
<evidence type="ECO:0000313" key="2">
    <source>
        <dbReference type="EMBL" id="PWK94235.1"/>
    </source>
</evidence>
<dbReference type="InterPro" id="IPR011873">
    <property type="entry name" value="CHP02147"/>
</dbReference>
<protein>
    <submittedName>
        <fullName evidence="2">Uncharacterized protein (TIGR02147 family)</fullName>
    </submittedName>
</protein>
<proteinExistence type="predicted"/>
<feature type="domain" description="DUF4423" evidence="1">
    <location>
        <begin position="112"/>
        <end position="276"/>
    </location>
</feature>
<keyword evidence="3" id="KW-1185">Reference proteome</keyword>
<organism evidence="2 3">
    <name type="scientific">Hallerella porci</name>
    <dbReference type="NCBI Taxonomy" id="1945871"/>
    <lineage>
        <taxon>Bacteria</taxon>
        <taxon>Pseudomonadati</taxon>
        <taxon>Fibrobacterota</taxon>
        <taxon>Fibrobacteria</taxon>
        <taxon>Fibrobacterales</taxon>
        <taxon>Fibrobacteraceae</taxon>
        <taxon>Hallerella</taxon>
    </lineage>
</organism>
<dbReference type="InterPro" id="IPR025537">
    <property type="entry name" value="DUF4423"/>
</dbReference>
<accession>A0ABX5LKK4</accession>
<evidence type="ECO:0000259" key="1">
    <source>
        <dbReference type="Pfam" id="PF14394"/>
    </source>
</evidence>
<comment type="caution">
    <text evidence="2">The sequence shown here is derived from an EMBL/GenBank/DDBJ whole genome shotgun (WGS) entry which is preliminary data.</text>
</comment>
<sequence>MFKIEMSAIDHIFDYDDYRRFLQDYFDEQKKLRAVFSHRFFAAKAGFSSSSYCLNVIRGRFNLTPKSIEKMTKALKLDNRQTKYFAALVEYNQAKRVEERESAWDEITQIRSQNEFNHISHDQKEYFSKWYYPILRELVVHPDFDGDMMHLARAIDPAISTEEARAAVKNLEKWNLIQKTPEGKFQSTSLMLDARNVSPMDLREIRREYVQQAIGAVESKKPSERFATFTTLAMSESSYDYAVKILEEARKKIIAKASDDPIMDKVYEMMIVAFPMSKKFEKENEK</sequence>
<gene>
    <name evidence="2" type="ORF">B0H50_12210</name>
</gene>
<dbReference type="Proteomes" id="UP000245523">
    <property type="component" value="Unassembled WGS sequence"/>
</dbReference>
<dbReference type="NCBIfam" id="TIGR02147">
    <property type="entry name" value="Fsuc_second"/>
    <property type="match status" value="1"/>
</dbReference>
<name>A0ABX5LKK4_9BACT</name>
<dbReference type="RefSeq" id="WP_233244712.1">
    <property type="nucleotide sequence ID" value="NZ_QGHD01000022.1"/>
</dbReference>
<dbReference type="EMBL" id="QGHD01000022">
    <property type="protein sequence ID" value="PWK94235.1"/>
    <property type="molecule type" value="Genomic_DNA"/>
</dbReference>
<dbReference type="Pfam" id="PF14394">
    <property type="entry name" value="DUF4423"/>
    <property type="match status" value="1"/>
</dbReference>